<dbReference type="PANTHER" id="PTHR42711">
    <property type="entry name" value="ABC TRANSPORTER ATP-BINDING PROTEIN"/>
    <property type="match status" value="1"/>
</dbReference>
<dbReference type="Pfam" id="PF00005">
    <property type="entry name" value="ABC_tran"/>
    <property type="match status" value="1"/>
</dbReference>
<sequence length="316" mass="32939">MAVLEVDHLVKRYRRGPRANDGVTLRAEEGEVLGLLGHNGAGKTTLINQVVGLARPTSGTIRLAGGDPVADPASARAACALMPQSQVPLDGITPRQAVETTARIRGAPRQRARARTGDLLAALDIEEWADTAGEHLSGGVRRLTAFAMTAAEPGRLVIMDEPTNDVDPVRRRLLWAQVRALAAGGRAVLLVTHNVAEAERSADRLAVMDSGRVVAEGTPAGLRAGVAGDLRLDLLMADADAPEVAFAGAGRPHRVGRRIIVPLPADAADAALACAQRLRAAGRIEEFALTPVSLEDVYIGLVGGGSEEGHHGALAA</sequence>
<dbReference type="GO" id="GO:0005524">
    <property type="term" value="F:ATP binding"/>
    <property type="evidence" value="ECO:0007669"/>
    <property type="project" value="UniProtKB-KW"/>
</dbReference>
<dbReference type="PANTHER" id="PTHR42711:SF19">
    <property type="entry name" value="DOXORUBICIN RESISTANCE ATP-BINDING PROTEIN DRRA"/>
    <property type="match status" value="1"/>
</dbReference>
<evidence type="ECO:0000259" key="6">
    <source>
        <dbReference type="PROSITE" id="PS50893"/>
    </source>
</evidence>
<dbReference type="GO" id="GO:0046677">
    <property type="term" value="P:response to antibiotic"/>
    <property type="evidence" value="ECO:0007669"/>
    <property type="project" value="UniProtKB-KW"/>
</dbReference>
<evidence type="ECO:0000256" key="3">
    <source>
        <dbReference type="ARBA" id="ARBA00022741"/>
    </source>
</evidence>
<comment type="caution">
    <text evidence="7">The sequence shown here is derived from an EMBL/GenBank/DDBJ whole genome shotgun (WGS) entry which is preliminary data.</text>
</comment>
<dbReference type="InterPro" id="IPR003439">
    <property type="entry name" value="ABC_transporter-like_ATP-bd"/>
</dbReference>
<dbReference type="Proteomes" id="UP000240542">
    <property type="component" value="Unassembled WGS sequence"/>
</dbReference>
<dbReference type="Gene3D" id="3.40.50.300">
    <property type="entry name" value="P-loop containing nucleotide triphosphate hydrolases"/>
    <property type="match status" value="1"/>
</dbReference>
<dbReference type="RefSeq" id="WP_106585220.1">
    <property type="nucleotide sequence ID" value="NZ_PYGA01000017.1"/>
</dbReference>
<gene>
    <name evidence="7" type="ORF">CLV63_117155</name>
</gene>
<dbReference type="EMBL" id="PYGA01000017">
    <property type="protein sequence ID" value="PSK92946.1"/>
    <property type="molecule type" value="Genomic_DNA"/>
</dbReference>
<reference evidence="7 8" key="1">
    <citation type="submission" date="2018-03" db="EMBL/GenBank/DDBJ databases">
        <title>Genomic Encyclopedia of Archaeal and Bacterial Type Strains, Phase II (KMG-II): from individual species to whole genera.</title>
        <authorList>
            <person name="Goeker M."/>
        </authorList>
    </citation>
    <scope>NUCLEOTIDE SEQUENCE [LARGE SCALE GENOMIC DNA]</scope>
    <source>
        <strain evidence="7 8">DSM 45312</strain>
    </source>
</reference>
<keyword evidence="5" id="KW-0046">Antibiotic resistance</keyword>
<dbReference type="InterPro" id="IPR027417">
    <property type="entry name" value="P-loop_NTPase"/>
</dbReference>
<protein>
    <submittedName>
        <fullName evidence="7">ABC-2 type transport system ATP-binding protein</fullName>
    </submittedName>
</protein>
<dbReference type="PROSITE" id="PS50893">
    <property type="entry name" value="ABC_TRANSPORTER_2"/>
    <property type="match status" value="1"/>
</dbReference>
<comment type="subcellular location">
    <subcellularLocation>
        <location evidence="1">Cell membrane</location>
        <topology evidence="1">Peripheral membrane protein</topology>
    </subcellularLocation>
</comment>
<dbReference type="InterPro" id="IPR003593">
    <property type="entry name" value="AAA+_ATPase"/>
</dbReference>
<name>A0A2P8D6U0_9ACTN</name>
<keyword evidence="3" id="KW-0547">Nucleotide-binding</keyword>
<feature type="domain" description="ABC transporter" evidence="6">
    <location>
        <begin position="4"/>
        <end position="235"/>
    </location>
</feature>
<dbReference type="AlphaFoldDB" id="A0A2P8D6U0"/>
<dbReference type="InterPro" id="IPR050763">
    <property type="entry name" value="ABC_transporter_ATP-binding"/>
</dbReference>
<keyword evidence="8" id="KW-1185">Reference proteome</keyword>
<organism evidence="7 8">
    <name type="scientific">Murinocardiopsis flavida</name>
    <dbReference type="NCBI Taxonomy" id="645275"/>
    <lineage>
        <taxon>Bacteria</taxon>
        <taxon>Bacillati</taxon>
        <taxon>Actinomycetota</taxon>
        <taxon>Actinomycetes</taxon>
        <taxon>Streptosporangiales</taxon>
        <taxon>Nocardiopsidaceae</taxon>
        <taxon>Murinocardiopsis</taxon>
    </lineage>
</organism>
<evidence type="ECO:0000313" key="7">
    <source>
        <dbReference type="EMBL" id="PSK92946.1"/>
    </source>
</evidence>
<dbReference type="GO" id="GO:0016887">
    <property type="term" value="F:ATP hydrolysis activity"/>
    <property type="evidence" value="ECO:0007669"/>
    <property type="project" value="InterPro"/>
</dbReference>
<evidence type="ECO:0000256" key="5">
    <source>
        <dbReference type="ARBA" id="ARBA00023251"/>
    </source>
</evidence>
<dbReference type="SMART" id="SM00382">
    <property type="entry name" value="AAA"/>
    <property type="match status" value="1"/>
</dbReference>
<dbReference type="SUPFAM" id="SSF52540">
    <property type="entry name" value="P-loop containing nucleoside triphosphate hydrolases"/>
    <property type="match status" value="1"/>
</dbReference>
<evidence type="ECO:0000313" key="8">
    <source>
        <dbReference type="Proteomes" id="UP000240542"/>
    </source>
</evidence>
<dbReference type="OrthoDB" id="9804819at2"/>
<proteinExistence type="predicted"/>
<keyword evidence="2" id="KW-0813">Transport</keyword>
<evidence type="ECO:0000256" key="4">
    <source>
        <dbReference type="ARBA" id="ARBA00022840"/>
    </source>
</evidence>
<evidence type="ECO:0000256" key="2">
    <source>
        <dbReference type="ARBA" id="ARBA00022448"/>
    </source>
</evidence>
<evidence type="ECO:0000256" key="1">
    <source>
        <dbReference type="ARBA" id="ARBA00004202"/>
    </source>
</evidence>
<keyword evidence="4 7" id="KW-0067">ATP-binding</keyword>
<accession>A0A2P8D6U0</accession>
<dbReference type="GO" id="GO:0005886">
    <property type="term" value="C:plasma membrane"/>
    <property type="evidence" value="ECO:0007669"/>
    <property type="project" value="UniProtKB-SubCell"/>
</dbReference>